<feature type="region of interest" description="Disordered" evidence="1">
    <location>
        <begin position="391"/>
        <end position="454"/>
    </location>
</feature>
<feature type="compositionally biased region" description="Basic and acidic residues" evidence="1">
    <location>
        <begin position="391"/>
        <end position="404"/>
    </location>
</feature>
<dbReference type="Proteomes" id="UP000070544">
    <property type="component" value="Unassembled WGS sequence"/>
</dbReference>
<evidence type="ECO:0000256" key="1">
    <source>
        <dbReference type="SAM" id="MobiDB-lite"/>
    </source>
</evidence>
<feature type="non-terminal residue" evidence="3">
    <location>
        <position position="1"/>
    </location>
</feature>
<keyword evidence="4" id="KW-1185">Reference proteome</keyword>
<dbReference type="OMA" id="RMDLALY"/>
<evidence type="ECO:0000313" key="3">
    <source>
        <dbReference type="EMBL" id="KXS12437.1"/>
    </source>
</evidence>
<dbReference type="InterPro" id="IPR026749">
    <property type="entry name" value="Tmem135"/>
</dbReference>
<dbReference type="InterPro" id="IPR031926">
    <property type="entry name" value="TMEM135_N"/>
</dbReference>
<reference evidence="3 4" key="1">
    <citation type="journal article" date="2015" name="Genome Biol. Evol.">
        <title>Phylogenomic analyses indicate that early fungi evolved digesting cell walls of algal ancestors of land plants.</title>
        <authorList>
            <person name="Chang Y."/>
            <person name="Wang S."/>
            <person name="Sekimoto S."/>
            <person name="Aerts A.L."/>
            <person name="Choi C."/>
            <person name="Clum A."/>
            <person name="LaButti K.M."/>
            <person name="Lindquist E.A."/>
            <person name="Yee Ngan C."/>
            <person name="Ohm R.A."/>
            <person name="Salamov A.A."/>
            <person name="Grigoriev I.V."/>
            <person name="Spatafora J.W."/>
            <person name="Berbee M.L."/>
        </authorList>
    </citation>
    <scope>NUCLEOTIDE SEQUENCE [LARGE SCALE GENOMIC DNA]</scope>
    <source>
        <strain evidence="3 4">JEL478</strain>
    </source>
</reference>
<evidence type="ECO:0000259" key="2">
    <source>
        <dbReference type="Pfam" id="PF15982"/>
    </source>
</evidence>
<dbReference type="PANTHER" id="PTHR12459">
    <property type="entry name" value="TRANSMEMBRANE PROTEIN 135-RELATED"/>
    <property type="match status" value="1"/>
</dbReference>
<organism evidence="3 4">
    <name type="scientific">Gonapodya prolifera (strain JEL478)</name>
    <name type="common">Monoblepharis prolifera</name>
    <dbReference type="NCBI Taxonomy" id="1344416"/>
    <lineage>
        <taxon>Eukaryota</taxon>
        <taxon>Fungi</taxon>
        <taxon>Fungi incertae sedis</taxon>
        <taxon>Chytridiomycota</taxon>
        <taxon>Chytridiomycota incertae sedis</taxon>
        <taxon>Monoblepharidomycetes</taxon>
        <taxon>Monoblepharidales</taxon>
        <taxon>Gonapodyaceae</taxon>
        <taxon>Gonapodya</taxon>
    </lineage>
</organism>
<dbReference type="Pfam" id="PF15982">
    <property type="entry name" value="TMEM135_C_rich"/>
    <property type="match status" value="1"/>
</dbReference>
<sequence>AALRTGGFVGGYVLLWKLTKGLLGRWVDEGRGSSFAAGSIAGLALLAESPSNRTTFAQQMAVRALQTVYLGGKARGMWDLHLTDAVVFIVCSASIMYAYALRPETLDQGFYRFIRDTGPVPEPVLEAVRRNVRGLPVETPSPTSYISTLHPPPSILASVQSLDPLPAMLPCSVLHARHPGCVTQNLPRVFGKVVRVILPVYFSVFAIPAVLLKFTKVMQRPAHYAQTILFNTARSATFLATFCSSYQLVICGVRQLHDLGIVQRDHELFYWLAGVLCSMSIFIEEKSRRCELAMYTVPRAADSIFEILLQRKLIVRVPHFEVAMFSVAMGVLMAFYDHEPQTMTRFVSRILRQIDLFIDGSNVPPSPLLANGHSKATADLFHEDVFVPLKDSHTTSDDGNDHASEPALPRHHSRSPSLGELARDEEMDGLVAATEEKRREGVLVRTDYRQGQAA</sequence>
<dbReference type="OrthoDB" id="291792at2759"/>
<evidence type="ECO:0000313" key="4">
    <source>
        <dbReference type="Proteomes" id="UP000070544"/>
    </source>
</evidence>
<accession>A0A139A6K0</accession>
<feature type="compositionally biased region" description="Basic and acidic residues" evidence="1">
    <location>
        <begin position="434"/>
        <end position="448"/>
    </location>
</feature>
<name>A0A139A6K0_GONPJ</name>
<dbReference type="PANTHER" id="PTHR12459:SF6">
    <property type="entry name" value="GB|AAD46013.1"/>
    <property type="match status" value="1"/>
</dbReference>
<feature type="domain" description="Transmembrane protein 135 N-terminal" evidence="2">
    <location>
        <begin position="173"/>
        <end position="307"/>
    </location>
</feature>
<proteinExistence type="predicted"/>
<protein>
    <recommendedName>
        <fullName evidence="2">Transmembrane protein 135 N-terminal domain-containing protein</fullName>
    </recommendedName>
</protein>
<dbReference type="AlphaFoldDB" id="A0A139A6K0"/>
<dbReference type="EMBL" id="KQ965788">
    <property type="protein sequence ID" value="KXS12437.1"/>
    <property type="molecule type" value="Genomic_DNA"/>
</dbReference>
<gene>
    <name evidence="3" type="ORF">M427DRAFT_59579</name>
</gene>